<proteinExistence type="predicted"/>
<accession>A0A841RR30</accession>
<sequence length="229" mass="25950">MEWSTTGGIFKICEWIYRLAYLNIIASLFTLLGLGIFGFFPSIIAMYTIIHRWQSGEDITSVFREFCRLYKQHFIKSNGMCVLFILVGIFLYIDFALVQNLNGILFYLLLGSSTTVLILSMGVFLHMFFLLSQTEHNLIVQIKGAIHVTARYPFQTGWMFLSVTSFLFISAVIPAVGILFAGSVSTFIVVSFSRHLVRKTEKNYQQHLATKTYPVATTLTNKGGTTYAE</sequence>
<evidence type="ECO:0000313" key="2">
    <source>
        <dbReference type="EMBL" id="MBB6514282.1"/>
    </source>
</evidence>
<gene>
    <name evidence="2" type="ORF">GGQ92_003105</name>
</gene>
<comment type="caution">
    <text evidence="2">The sequence shown here is derived from an EMBL/GenBank/DDBJ whole genome shotgun (WGS) entry which is preliminary data.</text>
</comment>
<evidence type="ECO:0000313" key="3">
    <source>
        <dbReference type="Proteomes" id="UP000572212"/>
    </source>
</evidence>
<reference evidence="2 3" key="1">
    <citation type="submission" date="2020-08" db="EMBL/GenBank/DDBJ databases">
        <title>Genomic Encyclopedia of Type Strains, Phase IV (KMG-IV): sequencing the most valuable type-strain genomes for metagenomic binning, comparative biology and taxonomic classification.</title>
        <authorList>
            <person name="Goeker M."/>
        </authorList>
    </citation>
    <scope>NUCLEOTIDE SEQUENCE [LARGE SCALE GENOMIC DNA]</scope>
    <source>
        <strain evidence="2 3">DSM 11805</strain>
    </source>
</reference>
<dbReference type="Proteomes" id="UP000572212">
    <property type="component" value="Unassembled WGS sequence"/>
</dbReference>
<keyword evidence="3" id="KW-1185">Reference proteome</keyword>
<evidence type="ECO:0000256" key="1">
    <source>
        <dbReference type="SAM" id="Phobius"/>
    </source>
</evidence>
<feature type="transmembrane region" description="Helical" evidence="1">
    <location>
        <begin position="104"/>
        <end position="131"/>
    </location>
</feature>
<dbReference type="Pfam" id="PF04854">
    <property type="entry name" value="DUF624"/>
    <property type="match status" value="1"/>
</dbReference>
<keyword evidence="1" id="KW-0472">Membrane</keyword>
<dbReference type="RefSeq" id="WP_184251047.1">
    <property type="nucleotide sequence ID" value="NZ_BAAACU010000010.1"/>
</dbReference>
<feature type="transmembrane region" description="Helical" evidence="1">
    <location>
        <begin position="78"/>
        <end position="98"/>
    </location>
</feature>
<keyword evidence="1" id="KW-1133">Transmembrane helix</keyword>
<feature type="transmembrane region" description="Helical" evidence="1">
    <location>
        <begin position="20"/>
        <end position="47"/>
    </location>
</feature>
<name>A0A841RR30_9BACI</name>
<organism evidence="2 3">
    <name type="scientific">Gracilibacillus halotolerans</name>
    <dbReference type="NCBI Taxonomy" id="74386"/>
    <lineage>
        <taxon>Bacteria</taxon>
        <taxon>Bacillati</taxon>
        <taxon>Bacillota</taxon>
        <taxon>Bacilli</taxon>
        <taxon>Bacillales</taxon>
        <taxon>Bacillaceae</taxon>
        <taxon>Gracilibacillus</taxon>
    </lineage>
</organism>
<dbReference type="AlphaFoldDB" id="A0A841RR30"/>
<feature type="transmembrane region" description="Helical" evidence="1">
    <location>
        <begin position="178"/>
        <end position="197"/>
    </location>
</feature>
<dbReference type="InterPro" id="IPR006938">
    <property type="entry name" value="DUF624"/>
</dbReference>
<protein>
    <submittedName>
        <fullName evidence="2">Putative membrane protein YesL</fullName>
    </submittedName>
</protein>
<dbReference type="EMBL" id="JACHON010000028">
    <property type="protein sequence ID" value="MBB6514282.1"/>
    <property type="molecule type" value="Genomic_DNA"/>
</dbReference>
<keyword evidence="1" id="KW-0812">Transmembrane</keyword>